<feature type="transmembrane region" description="Helical" evidence="1">
    <location>
        <begin position="52"/>
        <end position="70"/>
    </location>
</feature>
<evidence type="ECO:0000313" key="3">
    <source>
        <dbReference type="Proteomes" id="UP000315724"/>
    </source>
</evidence>
<dbReference type="OrthoDB" id="9800130at2"/>
<dbReference type="AlphaFoldDB" id="A0A517QRP6"/>
<organism evidence="2 3">
    <name type="scientific">Thalassoglobus polymorphus</name>
    <dbReference type="NCBI Taxonomy" id="2527994"/>
    <lineage>
        <taxon>Bacteria</taxon>
        <taxon>Pseudomonadati</taxon>
        <taxon>Planctomycetota</taxon>
        <taxon>Planctomycetia</taxon>
        <taxon>Planctomycetales</taxon>
        <taxon>Planctomycetaceae</taxon>
        <taxon>Thalassoglobus</taxon>
    </lineage>
</organism>
<keyword evidence="1 2" id="KW-0812">Transmembrane</keyword>
<proteinExistence type="predicted"/>
<reference evidence="2 3" key="1">
    <citation type="submission" date="2019-02" db="EMBL/GenBank/DDBJ databases">
        <title>Deep-cultivation of Planctomycetes and their phenomic and genomic characterization uncovers novel biology.</title>
        <authorList>
            <person name="Wiegand S."/>
            <person name="Jogler M."/>
            <person name="Boedeker C."/>
            <person name="Pinto D."/>
            <person name="Vollmers J."/>
            <person name="Rivas-Marin E."/>
            <person name="Kohn T."/>
            <person name="Peeters S.H."/>
            <person name="Heuer A."/>
            <person name="Rast P."/>
            <person name="Oberbeckmann S."/>
            <person name="Bunk B."/>
            <person name="Jeske O."/>
            <person name="Meyerdierks A."/>
            <person name="Storesund J.E."/>
            <person name="Kallscheuer N."/>
            <person name="Luecker S."/>
            <person name="Lage O.M."/>
            <person name="Pohl T."/>
            <person name="Merkel B.J."/>
            <person name="Hornburger P."/>
            <person name="Mueller R.-W."/>
            <person name="Bruemmer F."/>
            <person name="Labrenz M."/>
            <person name="Spormann A.M."/>
            <person name="Op den Camp H."/>
            <person name="Overmann J."/>
            <person name="Amann R."/>
            <person name="Jetten M.S.M."/>
            <person name="Mascher T."/>
            <person name="Medema M.H."/>
            <person name="Devos D.P."/>
            <person name="Kaster A.-K."/>
            <person name="Ovreas L."/>
            <person name="Rohde M."/>
            <person name="Galperin M.Y."/>
            <person name="Jogler C."/>
        </authorList>
    </citation>
    <scope>NUCLEOTIDE SEQUENCE [LARGE SCALE GENOMIC DNA]</scope>
    <source>
        <strain evidence="2 3">Mal48</strain>
    </source>
</reference>
<dbReference type="EMBL" id="CP036267">
    <property type="protein sequence ID" value="QDT34304.1"/>
    <property type="molecule type" value="Genomic_DNA"/>
</dbReference>
<protein>
    <submittedName>
        <fullName evidence="2">Transmembrane protein (PGPGW)</fullName>
    </submittedName>
</protein>
<dbReference type="RefSeq" id="WP_145202040.1">
    <property type="nucleotide sequence ID" value="NZ_CP036267.1"/>
</dbReference>
<dbReference type="InterPro" id="IPR019099">
    <property type="entry name" value="Uncharacterised_PGPGW_TM"/>
</dbReference>
<dbReference type="Proteomes" id="UP000315724">
    <property type="component" value="Chromosome"/>
</dbReference>
<name>A0A517QRP6_9PLAN</name>
<dbReference type="KEGG" id="tpol:Mal48_35640"/>
<evidence type="ECO:0000256" key="1">
    <source>
        <dbReference type="SAM" id="Phobius"/>
    </source>
</evidence>
<feature type="transmembrane region" description="Helical" evidence="1">
    <location>
        <begin position="76"/>
        <end position="95"/>
    </location>
</feature>
<sequence>MQEFFTDWGGWIFGASVLMFLGSLWFVSWLIIRLPYDYFLTHNVGVRHANHLVHYLWLLVRNLFGILLIASGVAMLVLPGQGVITILLGLSLMAFPGKNRILRWILERKSVRKTMNWIRRKAKKPPLVFELVLGFEGSSNDDRQQLGRSRLDVTGNDVAK</sequence>
<feature type="transmembrane region" description="Helical" evidence="1">
    <location>
        <begin position="12"/>
        <end position="32"/>
    </location>
</feature>
<evidence type="ECO:0000313" key="2">
    <source>
        <dbReference type="EMBL" id="QDT34304.1"/>
    </source>
</evidence>
<keyword evidence="3" id="KW-1185">Reference proteome</keyword>
<keyword evidence="1" id="KW-1133">Transmembrane helix</keyword>
<gene>
    <name evidence="2" type="ORF">Mal48_35640</name>
</gene>
<dbReference type="Pfam" id="PF09656">
    <property type="entry name" value="PGPGW"/>
    <property type="match status" value="1"/>
</dbReference>
<accession>A0A517QRP6</accession>
<keyword evidence="1" id="KW-0472">Membrane</keyword>